<comment type="caution">
    <text evidence="5">The sequence shown here is derived from an EMBL/GenBank/DDBJ whole genome shotgun (WGS) entry which is preliminary data.</text>
</comment>
<gene>
    <name evidence="5" type="ORF">UV61_C0006G0044</name>
</gene>
<dbReference type="STRING" id="1618446.UV61_C0006G0044"/>
<evidence type="ECO:0000256" key="2">
    <source>
        <dbReference type="ARBA" id="ARBA00022643"/>
    </source>
</evidence>
<keyword evidence="2" id="KW-0288">FMN</keyword>
<evidence type="ECO:0000313" key="6">
    <source>
        <dbReference type="Proteomes" id="UP000034050"/>
    </source>
</evidence>
<evidence type="ECO:0000259" key="4">
    <source>
        <dbReference type="Pfam" id="PF03358"/>
    </source>
</evidence>
<dbReference type="PANTHER" id="PTHR43408:SF2">
    <property type="entry name" value="FMN REDUCTASE (NADPH)"/>
    <property type="match status" value="1"/>
</dbReference>
<dbReference type="Proteomes" id="UP000034050">
    <property type="component" value="Unassembled WGS sequence"/>
</dbReference>
<dbReference type="AlphaFoldDB" id="A0A0G1FJ20"/>
<dbReference type="InterPro" id="IPR051814">
    <property type="entry name" value="NAD(P)H-dep_FMN_reductase"/>
</dbReference>
<dbReference type="InterPro" id="IPR005025">
    <property type="entry name" value="FMN_Rdtase-like_dom"/>
</dbReference>
<dbReference type="Pfam" id="PF03358">
    <property type="entry name" value="FMN_red"/>
    <property type="match status" value="1"/>
</dbReference>
<evidence type="ECO:0000256" key="1">
    <source>
        <dbReference type="ARBA" id="ARBA00022630"/>
    </source>
</evidence>
<organism evidence="5 6">
    <name type="scientific">Candidatus Gottesmanbacteria bacterium GW2011_GWB1_43_11</name>
    <dbReference type="NCBI Taxonomy" id="1618446"/>
    <lineage>
        <taxon>Bacteria</taxon>
        <taxon>Candidatus Gottesmaniibacteriota</taxon>
    </lineage>
</organism>
<dbReference type="PATRIC" id="fig|1618446.3.peg.704"/>
<name>A0A0G1FJ20_9BACT</name>
<sequence length="189" mass="21039">MKIALICGSISKKSHTRVLLTYIESLLKSKGAETVFWDLSLRPLSIAIPEYHKNPLQSPDKNVRDFVTLITSVDGLVLGSPLYHGSYSGVLKNALDNLAYDAFRNKPIALVSNSSSIRNCAHPCEHLRLVVRALYGYALQTQIGTANSDYEEKGTGLLLIDEEIKKRCLLLTQELLRLADIFTKNHPCI</sequence>
<dbReference type="PANTHER" id="PTHR43408">
    <property type="entry name" value="FMN REDUCTASE (NADPH)"/>
    <property type="match status" value="1"/>
</dbReference>
<proteinExistence type="predicted"/>
<reference evidence="5 6" key="1">
    <citation type="journal article" date="2015" name="Nature">
        <title>rRNA introns, odd ribosomes, and small enigmatic genomes across a large radiation of phyla.</title>
        <authorList>
            <person name="Brown C.T."/>
            <person name="Hug L.A."/>
            <person name="Thomas B.C."/>
            <person name="Sharon I."/>
            <person name="Castelle C.J."/>
            <person name="Singh A."/>
            <person name="Wilkins M.J."/>
            <person name="Williams K.H."/>
            <person name="Banfield J.F."/>
        </authorList>
    </citation>
    <scope>NUCLEOTIDE SEQUENCE [LARGE SCALE GENOMIC DNA]</scope>
</reference>
<dbReference type="GO" id="GO:0016491">
    <property type="term" value="F:oxidoreductase activity"/>
    <property type="evidence" value="ECO:0007669"/>
    <property type="project" value="UniProtKB-KW"/>
</dbReference>
<evidence type="ECO:0000313" key="5">
    <source>
        <dbReference type="EMBL" id="KKS86843.1"/>
    </source>
</evidence>
<dbReference type="EMBL" id="LCFD01000006">
    <property type="protein sequence ID" value="KKS86843.1"/>
    <property type="molecule type" value="Genomic_DNA"/>
</dbReference>
<protein>
    <recommendedName>
        <fullName evidence="4">NADPH-dependent FMN reductase-like domain-containing protein</fullName>
    </recommendedName>
</protein>
<accession>A0A0G1FJ20</accession>
<dbReference type="SUPFAM" id="SSF52218">
    <property type="entry name" value="Flavoproteins"/>
    <property type="match status" value="1"/>
</dbReference>
<dbReference type="Gene3D" id="3.40.50.360">
    <property type="match status" value="1"/>
</dbReference>
<feature type="domain" description="NADPH-dependent FMN reductase-like" evidence="4">
    <location>
        <begin position="1"/>
        <end position="141"/>
    </location>
</feature>
<evidence type="ECO:0000256" key="3">
    <source>
        <dbReference type="ARBA" id="ARBA00023002"/>
    </source>
</evidence>
<keyword evidence="1" id="KW-0285">Flavoprotein</keyword>
<dbReference type="InterPro" id="IPR029039">
    <property type="entry name" value="Flavoprotein-like_sf"/>
</dbReference>
<keyword evidence="3" id="KW-0560">Oxidoreductase</keyword>